<dbReference type="GO" id="GO:0005737">
    <property type="term" value="C:cytoplasm"/>
    <property type="evidence" value="ECO:0007669"/>
    <property type="project" value="TreeGrafter"/>
</dbReference>
<sequence>MAGDPNEVFRQLKGPCVTLNQSILSFQGRNAPPGLVVHCAEDLLRILKRFKAGDLNSRLAEYVFIPLSYILKSSQQLPIRASEVAFESLALLLESGWREQVVGPLGSQLLILLAITADRTDKVQKSREPTGELLQAVYECFYHLFYYLERTKGGRSQLQEASVVPHLGHAVTVILDGISSSDSSDAESQAARALGMLLRAVDDPEMLASFLPGIVSSLTKVLTPATRARRSAVLLQQCLQVLNDVFKKTVSTHAIADIYSRKKSQNPDLGTKSRPLDSSWLEATAGQMKLALANINKLRSHSRVDVRKALIVLDLTILNDCGETLPNCQQLCIESLVVLLEDEQFHEIKAQVTTMIQTTPRLLESLETILRDWTMSLPRILEGSDEDKKTRRLQQLFTTYSLLQDSVAPTQSLQQLISTSLPDYVAIIIRTCGQDKSTIAQTPAVRLENLPVALRSDRTVSFPDAVSSSRFQTDVLNLLQRNLPHLATPDLAIAFATQVRESSQDMQVSAMWLTLRLIQPKQNSAIADFLNIEDDDNRLWCDQVRDDLYDFSLTTIEQDEADWRLKALSLEVIAAQATALSQDFRNELIDALYPILHLLGGESPRLRQHAMVCLNIITQACGFADVKALVVDNADYLVNAVALKLNSFDVSPQGPQVLLMMINLAGPSLVPYLEDTVDSIFAVLEDYHGYTTLVELLFSVLNAISEQGVQEALLQLPAPPSTDSYPSLEWHPITIPSLALYLQSRRDSRPPPIDPTSDANPSSNTKEVSPSHPPPQSKTHALLLRLFTSTLPHLPTSSPSLRLLLLSQLRTLIPTLAKHEDSFLPLVAQLWPALVPRLADTEPHTVRATLEVLTALAVAAGGFLKARVREMWSQLRGVERWVTMGEKGQAGEPMRGNAGKEVIVSSRAVQGSGYVDPSFVAVRKALSAFLVAAATWIGLDDEMFEEMLGWVAIGKMEDQEREKLARVNRDAVWLALRRERRTGIDMPGRLLEGGVKWAAV</sequence>
<feature type="region of interest" description="Disordered" evidence="1">
    <location>
        <begin position="746"/>
        <end position="777"/>
    </location>
</feature>
<dbReference type="Proteomes" id="UP000799439">
    <property type="component" value="Unassembled WGS sequence"/>
</dbReference>
<evidence type="ECO:0000313" key="4">
    <source>
        <dbReference type="EMBL" id="KAF2150716.1"/>
    </source>
</evidence>
<dbReference type="Pfam" id="PF24173">
    <property type="entry name" value="TPR_TTI1_N"/>
    <property type="match status" value="1"/>
</dbReference>
<dbReference type="InterPro" id="IPR011989">
    <property type="entry name" value="ARM-like"/>
</dbReference>
<protein>
    <submittedName>
        <fullName evidence="4">Uncharacterized protein</fullName>
    </submittedName>
</protein>
<evidence type="ECO:0000313" key="5">
    <source>
        <dbReference type="Proteomes" id="UP000799439"/>
    </source>
</evidence>
<dbReference type="InterPro" id="IPR016024">
    <property type="entry name" value="ARM-type_fold"/>
</dbReference>
<dbReference type="OrthoDB" id="49511at2759"/>
<dbReference type="InterPro" id="IPR057567">
    <property type="entry name" value="TPR_TTI1_C"/>
</dbReference>
<organism evidence="4 5">
    <name type="scientific">Myriangium duriaei CBS 260.36</name>
    <dbReference type="NCBI Taxonomy" id="1168546"/>
    <lineage>
        <taxon>Eukaryota</taxon>
        <taxon>Fungi</taxon>
        <taxon>Dikarya</taxon>
        <taxon>Ascomycota</taxon>
        <taxon>Pezizomycotina</taxon>
        <taxon>Dothideomycetes</taxon>
        <taxon>Dothideomycetidae</taxon>
        <taxon>Myriangiales</taxon>
        <taxon>Myriangiaceae</taxon>
        <taxon>Myriangium</taxon>
    </lineage>
</organism>
<keyword evidence="5" id="KW-1185">Reference proteome</keyword>
<proteinExistence type="predicted"/>
<dbReference type="InterPro" id="IPR057566">
    <property type="entry name" value="TPR_TTI1_N"/>
</dbReference>
<dbReference type="AlphaFoldDB" id="A0A9P4MKE4"/>
<evidence type="ECO:0000259" key="2">
    <source>
        <dbReference type="Pfam" id="PF24173"/>
    </source>
</evidence>
<name>A0A9P4MKE4_9PEZI</name>
<dbReference type="InterPro" id="IPR052587">
    <property type="entry name" value="TELO2-interacting_protein_1"/>
</dbReference>
<evidence type="ECO:0000259" key="3">
    <source>
        <dbReference type="Pfam" id="PF24181"/>
    </source>
</evidence>
<dbReference type="EMBL" id="ML996089">
    <property type="protein sequence ID" value="KAF2150716.1"/>
    <property type="molecule type" value="Genomic_DNA"/>
</dbReference>
<dbReference type="PANTHER" id="PTHR18460">
    <property type="entry name" value="TEL2 INTERACTING PROTEIN 1 TTI1 FAMILY MEMBER"/>
    <property type="match status" value="1"/>
</dbReference>
<gene>
    <name evidence="4" type="ORF">K461DRAFT_270124</name>
</gene>
<feature type="domain" description="TTI1 C-terminal TPR" evidence="3">
    <location>
        <begin position="760"/>
        <end position="869"/>
    </location>
</feature>
<evidence type="ECO:0000256" key="1">
    <source>
        <dbReference type="SAM" id="MobiDB-lite"/>
    </source>
</evidence>
<comment type="caution">
    <text evidence="4">The sequence shown here is derived from an EMBL/GenBank/DDBJ whole genome shotgun (WGS) entry which is preliminary data.</text>
</comment>
<dbReference type="InterPro" id="IPR049362">
    <property type="entry name" value="TTI1_rpt"/>
</dbReference>
<reference evidence="4" key="1">
    <citation type="journal article" date="2020" name="Stud. Mycol.">
        <title>101 Dothideomycetes genomes: a test case for predicting lifestyles and emergence of pathogens.</title>
        <authorList>
            <person name="Haridas S."/>
            <person name="Albert R."/>
            <person name="Binder M."/>
            <person name="Bloem J."/>
            <person name="Labutti K."/>
            <person name="Salamov A."/>
            <person name="Andreopoulos B."/>
            <person name="Baker S."/>
            <person name="Barry K."/>
            <person name="Bills G."/>
            <person name="Bluhm B."/>
            <person name="Cannon C."/>
            <person name="Castanera R."/>
            <person name="Culley D."/>
            <person name="Daum C."/>
            <person name="Ezra D."/>
            <person name="Gonzalez J."/>
            <person name="Henrissat B."/>
            <person name="Kuo A."/>
            <person name="Liang C."/>
            <person name="Lipzen A."/>
            <person name="Lutzoni F."/>
            <person name="Magnuson J."/>
            <person name="Mondo S."/>
            <person name="Nolan M."/>
            <person name="Ohm R."/>
            <person name="Pangilinan J."/>
            <person name="Park H.-J."/>
            <person name="Ramirez L."/>
            <person name="Alfaro M."/>
            <person name="Sun H."/>
            <person name="Tritt A."/>
            <person name="Yoshinaga Y."/>
            <person name="Zwiers L.-H."/>
            <person name="Turgeon B."/>
            <person name="Goodwin S."/>
            <person name="Spatafora J."/>
            <person name="Crous P."/>
            <person name="Grigoriev I."/>
        </authorList>
    </citation>
    <scope>NUCLEOTIDE SEQUENCE</scope>
    <source>
        <strain evidence="4">CBS 260.36</strain>
    </source>
</reference>
<accession>A0A9P4MKE4</accession>
<dbReference type="PANTHER" id="PTHR18460:SF3">
    <property type="entry name" value="TELO2-INTERACTING PROTEIN 1 HOMOLOG"/>
    <property type="match status" value="1"/>
</dbReference>
<dbReference type="Gene3D" id="1.25.10.10">
    <property type="entry name" value="Leucine-rich Repeat Variant"/>
    <property type="match status" value="1"/>
</dbReference>
<dbReference type="SUPFAM" id="SSF48371">
    <property type="entry name" value="ARM repeat"/>
    <property type="match status" value="1"/>
</dbReference>
<dbReference type="Pfam" id="PF24181">
    <property type="entry name" value="TPR_TTI1_C"/>
    <property type="match status" value="1"/>
</dbReference>
<feature type="domain" description="TTI1 N-terminal TPR" evidence="2">
    <location>
        <begin position="9"/>
        <end position="343"/>
    </location>
</feature>
<feature type="compositionally biased region" description="Polar residues" evidence="1">
    <location>
        <begin position="759"/>
        <end position="768"/>
    </location>
</feature>
<dbReference type="Pfam" id="PF21547">
    <property type="entry name" value="TTI1"/>
    <property type="match status" value="1"/>
</dbReference>